<dbReference type="AlphaFoldDB" id="A0A2A4X6Y0"/>
<dbReference type="SUPFAM" id="SSF51556">
    <property type="entry name" value="Metallo-dependent hydrolases"/>
    <property type="match status" value="1"/>
</dbReference>
<proteinExistence type="predicted"/>
<sequence>MNIPIIDMHCDFLAFVASATDKEKAITDPLSLCSLPQQKQGGVTLQILALFAITRKGSFKQLEKQFSIYCSLIEKARVDNMHTWKAKSANHHVGYAIENASLLLEENEPINLLEQRLNHLIDKAGPPAYISLTWNDENRFGGGNLSTAGLKEDGKRCLETMAKLSLEKKIAIDLSHTSDALALGILNYIETKSLKQLTPIASHSNYRAITDEKRNLPSEIALEIGKRGGIIGLNFVSRFLGKDPKAFLDHIGRALELRLENNIVFGADFFGPVGIASLDDGGPYFFEKFGNSSTYPTMLEEITSHFDKNLAEKMAWKNGAHFFSKAGLIT</sequence>
<evidence type="ECO:0000313" key="2">
    <source>
        <dbReference type="Proteomes" id="UP000218775"/>
    </source>
</evidence>
<dbReference type="PANTHER" id="PTHR10443:SF12">
    <property type="entry name" value="DIPEPTIDASE"/>
    <property type="match status" value="1"/>
</dbReference>
<evidence type="ECO:0000313" key="1">
    <source>
        <dbReference type="EMBL" id="PCI78422.1"/>
    </source>
</evidence>
<name>A0A2A4X6Y0_UNCAE</name>
<reference evidence="2" key="1">
    <citation type="submission" date="2017-08" db="EMBL/GenBank/DDBJ databases">
        <title>A dynamic microbial community with high functional redundancy inhabits the cold, oxic subseafloor aquifer.</title>
        <authorList>
            <person name="Tully B.J."/>
            <person name="Wheat C.G."/>
            <person name="Glazer B.T."/>
            <person name="Huber J.A."/>
        </authorList>
    </citation>
    <scope>NUCLEOTIDE SEQUENCE [LARGE SCALE GENOMIC DNA]</scope>
</reference>
<dbReference type="Proteomes" id="UP000218775">
    <property type="component" value="Unassembled WGS sequence"/>
</dbReference>
<dbReference type="InterPro" id="IPR032466">
    <property type="entry name" value="Metal_Hydrolase"/>
</dbReference>
<dbReference type="Pfam" id="PF01244">
    <property type="entry name" value="Peptidase_M19"/>
    <property type="match status" value="1"/>
</dbReference>
<dbReference type="PROSITE" id="PS51365">
    <property type="entry name" value="RENAL_DIPEPTIDASE_2"/>
    <property type="match status" value="1"/>
</dbReference>
<dbReference type="InterPro" id="IPR008257">
    <property type="entry name" value="Pept_M19"/>
</dbReference>
<organism evidence="1 2">
    <name type="scientific">Aerophobetes bacterium</name>
    <dbReference type="NCBI Taxonomy" id="2030807"/>
    <lineage>
        <taxon>Bacteria</taxon>
        <taxon>Candidatus Aerophobota</taxon>
    </lineage>
</organism>
<dbReference type="PANTHER" id="PTHR10443">
    <property type="entry name" value="MICROSOMAL DIPEPTIDASE"/>
    <property type="match status" value="1"/>
</dbReference>
<dbReference type="EMBL" id="NVUK01000006">
    <property type="protein sequence ID" value="PCI78422.1"/>
    <property type="molecule type" value="Genomic_DNA"/>
</dbReference>
<accession>A0A2A4X6Y0</accession>
<dbReference type="GO" id="GO:0006508">
    <property type="term" value="P:proteolysis"/>
    <property type="evidence" value="ECO:0007669"/>
    <property type="project" value="InterPro"/>
</dbReference>
<comment type="caution">
    <text evidence="1">The sequence shown here is derived from an EMBL/GenBank/DDBJ whole genome shotgun (WGS) entry which is preliminary data.</text>
</comment>
<protein>
    <submittedName>
        <fullName evidence="1">Peptidase</fullName>
    </submittedName>
</protein>
<dbReference type="GO" id="GO:0070573">
    <property type="term" value="F:metallodipeptidase activity"/>
    <property type="evidence" value="ECO:0007669"/>
    <property type="project" value="InterPro"/>
</dbReference>
<gene>
    <name evidence="1" type="ORF">COB21_00900</name>
</gene>
<dbReference type="Gene3D" id="3.20.20.140">
    <property type="entry name" value="Metal-dependent hydrolases"/>
    <property type="match status" value="1"/>
</dbReference>